<dbReference type="EMBL" id="CATOUU010000162">
    <property type="protein sequence ID" value="CAI9918618.1"/>
    <property type="molecule type" value="Genomic_DNA"/>
</dbReference>
<evidence type="ECO:0000313" key="1">
    <source>
        <dbReference type="EMBL" id="CAI9918618.1"/>
    </source>
</evidence>
<organism evidence="1">
    <name type="scientific">Hexamita inflata</name>
    <dbReference type="NCBI Taxonomy" id="28002"/>
    <lineage>
        <taxon>Eukaryota</taxon>
        <taxon>Metamonada</taxon>
        <taxon>Diplomonadida</taxon>
        <taxon>Hexamitidae</taxon>
        <taxon>Hexamitinae</taxon>
        <taxon>Hexamita</taxon>
    </lineage>
</organism>
<reference evidence="2 3" key="2">
    <citation type="submission" date="2024-07" db="EMBL/GenBank/DDBJ databases">
        <authorList>
            <person name="Akdeniz Z."/>
        </authorList>
    </citation>
    <scope>NUCLEOTIDE SEQUENCE [LARGE SCALE GENOMIC DNA]</scope>
</reference>
<gene>
    <name evidence="1" type="ORF">HINF_LOCUS6263</name>
    <name evidence="2" type="ORF">HINF_LOCUS71364</name>
</gene>
<dbReference type="EMBL" id="CAXDID020000548">
    <property type="protein sequence ID" value="CAL6101801.1"/>
    <property type="molecule type" value="Genomic_DNA"/>
</dbReference>
<dbReference type="Proteomes" id="UP001642409">
    <property type="component" value="Unassembled WGS sequence"/>
</dbReference>
<protein>
    <submittedName>
        <fullName evidence="2">Hypothetical_protein</fullName>
    </submittedName>
</protein>
<evidence type="ECO:0000313" key="3">
    <source>
        <dbReference type="Proteomes" id="UP001642409"/>
    </source>
</evidence>
<sequence length="241" mass="27529">MKSMKAKSLVKRLLFPTDSVIDHKRVFKLIDACKNAEVAKLVAKFVFSIITTGDIDVQIKLGYVFTNILLTYPTELITITEELIHFGFDKVTFQEFYILPIQNVVINNNFAKKTISKDEKALEQIRLTTKIIRSLIGFCVSVGNIEKADLPIIAIQKSLVVAALKQLSQLLTQLVDAQREESDIYKIKPEISDLSLCLRQLEDYMNLVKKEPAEIKQIDSEIFSFFNAVRKQQKMEIEQAL</sequence>
<dbReference type="AlphaFoldDB" id="A0AA86NGE2"/>
<comment type="caution">
    <text evidence="1">The sequence shown here is derived from an EMBL/GenBank/DDBJ whole genome shotgun (WGS) entry which is preliminary data.</text>
</comment>
<keyword evidence="3" id="KW-1185">Reference proteome</keyword>
<proteinExistence type="predicted"/>
<evidence type="ECO:0000313" key="2">
    <source>
        <dbReference type="EMBL" id="CAL6101801.1"/>
    </source>
</evidence>
<reference evidence="1" key="1">
    <citation type="submission" date="2023-06" db="EMBL/GenBank/DDBJ databases">
        <authorList>
            <person name="Kurt Z."/>
        </authorList>
    </citation>
    <scope>NUCLEOTIDE SEQUENCE</scope>
</reference>
<name>A0AA86NGE2_9EUKA</name>
<accession>A0AA86NGE2</accession>